<dbReference type="InterPro" id="IPR019188">
    <property type="entry name" value="SNAPC1"/>
</dbReference>
<accession>A0A9P7V2H3</accession>
<dbReference type="RefSeq" id="XP_043015502.1">
    <property type="nucleotide sequence ID" value="XM_043146797.1"/>
</dbReference>
<dbReference type="GO" id="GO:0043565">
    <property type="term" value="F:sequence-specific DNA binding"/>
    <property type="evidence" value="ECO:0007669"/>
    <property type="project" value="TreeGrafter"/>
</dbReference>
<dbReference type="GeneID" id="66069988"/>
<sequence>MSVAPNPRGEISLQPYYFTSSLFVAPFREDIRSLIHAFHECHTRLQPQKPFELFKQIWLAQGWDWMHFKVFDPPSRETFLNVSLRLFLERVVVKIEPPFTRTVALFGLYTFFNTQPSGSSSSLHSVDHIPISYDHYSSLLSLPDTLTSEQLKKLRPVVGYILNQMVRSDVFHILPHSELGAYNPRNLPREVYLDQNTISASTYLDLSAEGTEKKKGRPTKRDKVKKAKAALEGLDKWLHRTSRRNFPQSNGHYLLEQPPQSSLAQYQNCKEQVLAAMGTMNVPDGNDALSHSGREVIERLRQAQGLIETEGSGKANTNRRTIGVERLQEAVADEKGLLGLVKASAWT</sequence>
<dbReference type="KEGG" id="more:E1B28_000912"/>
<protein>
    <submittedName>
        <fullName evidence="1">Uncharacterized protein</fullName>
    </submittedName>
</protein>
<dbReference type="GO" id="GO:0042795">
    <property type="term" value="P:snRNA transcription by RNA polymerase II"/>
    <property type="evidence" value="ECO:0007669"/>
    <property type="project" value="TreeGrafter"/>
</dbReference>
<keyword evidence="2" id="KW-1185">Reference proteome</keyword>
<name>A0A9P7V2H3_9AGAR</name>
<evidence type="ECO:0000313" key="2">
    <source>
        <dbReference type="Proteomes" id="UP001049176"/>
    </source>
</evidence>
<dbReference type="PANTHER" id="PTHR15131">
    <property type="entry name" value="SMALL NUCLEAR RNA ACTIVATING COMPLEX, POLYPEPTIDE 1"/>
    <property type="match status" value="1"/>
</dbReference>
<dbReference type="GO" id="GO:0042796">
    <property type="term" value="P:snRNA transcription by RNA polymerase III"/>
    <property type="evidence" value="ECO:0007669"/>
    <property type="project" value="TreeGrafter"/>
</dbReference>
<dbReference type="GO" id="GO:0019185">
    <property type="term" value="C:snRNA-activating protein complex"/>
    <property type="evidence" value="ECO:0007669"/>
    <property type="project" value="TreeGrafter"/>
</dbReference>
<dbReference type="PANTHER" id="PTHR15131:SF3">
    <property type="entry name" value="SNRNA-ACTIVATING PROTEIN COMPLEX SUBUNIT 1"/>
    <property type="match status" value="1"/>
</dbReference>
<organism evidence="1 2">
    <name type="scientific">Marasmius oreades</name>
    <name type="common">fairy-ring Marasmius</name>
    <dbReference type="NCBI Taxonomy" id="181124"/>
    <lineage>
        <taxon>Eukaryota</taxon>
        <taxon>Fungi</taxon>
        <taxon>Dikarya</taxon>
        <taxon>Basidiomycota</taxon>
        <taxon>Agaricomycotina</taxon>
        <taxon>Agaricomycetes</taxon>
        <taxon>Agaricomycetidae</taxon>
        <taxon>Agaricales</taxon>
        <taxon>Marasmiineae</taxon>
        <taxon>Marasmiaceae</taxon>
        <taxon>Marasmius</taxon>
    </lineage>
</organism>
<reference evidence="1" key="1">
    <citation type="journal article" date="2021" name="Genome Biol. Evol.">
        <title>The assembled and annotated genome of the fairy-ring fungus Marasmius oreades.</title>
        <authorList>
            <person name="Hiltunen M."/>
            <person name="Ament-Velasquez S.L."/>
            <person name="Johannesson H."/>
        </authorList>
    </citation>
    <scope>NUCLEOTIDE SEQUENCE</scope>
    <source>
        <strain evidence="1">03SP1</strain>
    </source>
</reference>
<dbReference type="AlphaFoldDB" id="A0A9P7V2H3"/>
<dbReference type="EMBL" id="CM032181">
    <property type="protein sequence ID" value="KAG7099032.1"/>
    <property type="molecule type" value="Genomic_DNA"/>
</dbReference>
<evidence type="ECO:0000313" key="1">
    <source>
        <dbReference type="EMBL" id="KAG7099032.1"/>
    </source>
</evidence>
<dbReference type="OrthoDB" id="3253083at2759"/>
<comment type="caution">
    <text evidence="1">The sequence shown here is derived from an EMBL/GenBank/DDBJ whole genome shotgun (WGS) entry which is preliminary data.</text>
</comment>
<gene>
    <name evidence="1" type="ORF">E1B28_000912</name>
</gene>
<proteinExistence type="predicted"/>
<dbReference type="Proteomes" id="UP001049176">
    <property type="component" value="Chromosome 1"/>
</dbReference>
<dbReference type="Pfam" id="PF09808">
    <property type="entry name" value="SNAPC1"/>
    <property type="match status" value="1"/>
</dbReference>